<reference evidence="2" key="1">
    <citation type="journal article" date="2022" name="bioRxiv">
        <title>Sequencing and chromosome-scale assembly of the giantPleurodeles waltlgenome.</title>
        <authorList>
            <person name="Brown T."/>
            <person name="Elewa A."/>
            <person name="Iarovenko S."/>
            <person name="Subramanian E."/>
            <person name="Araus A.J."/>
            <person name="Petzold A."/>
            <person name="Susuki M."/>
            <person name="Suzuki K.-i.T."/>
            <person name="Hayashi T."/>
            <person name="Toyoda A."/>
            <person name="Oliveira C."/>
            <person name="Osipova E."/>
            <person name="Leigh N.D."/>
            <person name="Simon A."/>
            <person name="Yun M.H."/>
        </authorList>
    </citation>
    <scope>NUCLEOTIDE SEQUENCE</scope>
    <source>
        <strain evidence="2">20211129_DDA</strain>
        <tissue evidence="2">Liver</tissue>
    </source>
</reference>
<dbReference type="Proteomes" id="UP001066276">
    <property type="component" value="Chromosome 8"/>
</dbReference>
<keyword evidence="3" id="KW-1185">Reference proteome</keyword>
<dbReference type="InterPro" id="IPR021623">
    <property type="entry name" value="LAP2alpha_C"/>
</dbReference>
<feature type="domain" description="Lamina-associated polypeptide 2 alpha C-terminal" evidence="1">
    <location>
        <begin position="243"/>
        <end position="370"/>
    </location>
</feature>
<organism evidence="2 3">
    <name type="scientific">Pleurodeles waltl</name>
    <name type="common">Iberian ribbed newt</name>
    <dbReference type="NCBI Taxonomy" id="8319"/>
    <lineage>
        <taxon>Eukaryota</taxon>
        <taxon>Metazoa</taxon>
        <taxon>Chordata</taxon>
        <taxon>Craniata</taxon>
        <taxon>Vertebrata</taxon>
        <taxon>Euteleostomi</taxon>
        <taxon>Amphibia</taxon>
        <taxon>Batrachia</taxon>
        <taxon>Caudata</taxon>
        <taxon>Salamandroidea</taxon>
        <taxon>Salamandridae</taxon>
        <taxon>Pleurodelinae</taxon>
        <taxon>Pleurodeles</taxon>
    </lineage>
</organism>
<protein>
    <recommendedName>
        <fullName evidence="1">Lamina-associated polypeptide 2 alpha C-terminal domain-containing protein</fullName>
    </recommendedName>
</protein>
<dbReference type="Gene3D" id="1.10.287.3160">
    <property type="match status" value="1"/>
</dbReference>
<gene>
    <name evidence="2" type="ORF">NDU88_008862</name>
</gene>
<name>A0AAV7P0H4_PLEWA</name>
<evidence type="ECO:0000313" key="2">
    <source>
        <dbReference type="EMBL" id="KAJ1120700.1"/>
    </source>
</evidence>
<accession>A0AAV7P0H4</accession>
<dbReference type="AlphaFoldDB" id="A0AAV7P0H4"/>
<comment type="caution">
    <text evidence="2">The sequence shown here is derived from an EMBL/GenBank/DDBJ whole genome shotgun (WGS) entry which is preliminary data.</text>
</comment>
<evidence type="ECO:0000259" key="1">
    <source>
        <dbReference type="Pfam" id="PF11560"/>
    </source>
</evidence>
<proteinExistence type="predicted"/>
<sequence>MPVNVSRLHFRFRSSGLVCVSRSPVELGAGTVHVEPGVRSGNRVLLHSPALQTDKHLRVQLPVSSGFCAIYRENKAFASVLVGSKRLGWQGCWCPAVVIYDTVKDETVSSNDSVAKPATPVKSEKVKERDPFQQLLFRAAQELNIENTVVEQDKPRSGSDAPGQERLVIPLDSDIAEQCHTVWQKPASVMTVDWGMQRKYRGRGDGNILTIAHPPADSVVVFAASGGRTTKAENFPIPGKEAKSLDAIGKRIYQAGGLGLKEANAAAIINRYHQYLWSQLSEIVEAVPEEEKAKVLEVQKEGLAVVSSSTQAAHDQADVSARTMATGILKRRRVWFGISGIPPQVENKVLDLPFDGSNLFHSSTEDVIERSKKEPPKSNVTRRVNFLRRQNKVIRRKATQPKLLHSLGLVVDFVQIDDLPIPPCPEPAALITFKLMIDGKKEHACKPVLHLTSLGDRLMEERISVPKTF</sequence>
<evidence type="ECO:0000313" key="3">
    <source>
        <dbReference type="Proteomes" id="UP001066276"/>
    </source>
</evidence>
<dbReference type="Pfam" id="PF11560">
    <property type="entry name" value="LAP2alpha"/>
    <property type="match status" value="1"/>
</dbReference>
<dbReference type="EMBL" id="JANPWB010000012">
    <property type="protein sequence ID" value="KAJ1120700.1"/>
    <property type="molecule type" value="Genomic_DNA"/>
</dbReference>